<protein>
    <submittedName>
        <fullName evidence="1">Uncharacterized protein</fullName>
    </submittedName>
</protein>
<reference evidence="1" key="1">
    <citation type="journal article" date="2014" name="Int. J. Syst. Evol. Microbiol.">
        <title>Complete genome sequence of Corynebacterium casei LMG S-19264T (=DSM 44701T), isolated from a smear-ripened cheese.</title>
        <authorList>
            <consortium name="US DOE Joint Genome Institute (JGI-PGF)"/>
            <person name="Walter F."/>
            <person name="Albersmeier A."/>
            <person name="Kalinowski J."/>
            <person name="Ruckert C."/>
        </authorList>
    </citation>
    <scope>NUCLEOTIDE SEQUENCE</scope>
    <source>
        <strain evidence="1">CGMCC 1.12987</strain>
    </source>
</reference>
<sequence length="61" mass="6862">MDELKHGHGYDVATSSGLLGMKMQGSMAISQANIEVSRLKSVRQYNYFRQKKKTSIPKMQG</sequence>
<gene>
    <name evidence="1" type="ORF">GCM10010916_19080</name>
</gene>
<evidence type="ECO:0000313" key="1">
    <source>
        <dbReference type="EMBL" id="GGG02105.1"/>
    </source>
</evidence>
<dbReference type="AlphaFoldDB" id="A0A917FUC3"/>
<keyword evidence="2" id="KW-1185">Reference proteome</keyword>
<reference evidence="1" key="2">
    <citation type="submission" date="2020-09" db="EMBL/GenBank/DDBJ databases">
        <authorList>
            <person name="Sun Q."/>
            <person name="Zhou Y."/>
        </authorList>
    </citation>
    <scope>NUCLEOTIDE SEQUENCE</scope>
    <source>
        <strain evidence="1">CGMCC 1.12987</strain>
    </source>
</reference>
<dbReference type="Proteomes" id="UP000644756">
    <property type="component" value="Unassembled WGS sequence"/>
</dbReference>
<organism evidence="1 2">
    <name type="scientific">Paenibacillus abyssi</name>
    <dbReference type="NCBI Taxonomy" id="1340531"/>
    <lineage>
        <taxon>Bacteria</taxon>
        <taxon>Bacillati</taxon>
        <taxon>Bacillota</taxon>
        <taxon>Bacilli</taxon>
        <taxon>Bacillales</taxon>
        <taxon>Paenibacillaceae</taxon>
        <taxon>Paenibacillus</taxon>
    </lineage>
</organism>
<dbReference type="EMBL" id="BMGR01000005">
    <property type="protein sequence ID" value="GGG02105.1"/>
    <property type="molecule type" value="Genomic_DNA"/>
</dbReference>
<evidence type="ECO:0000313" key="2">
    <source>
        <dbReference type="Proteomes" id="UP000644756"/>
    </source>
</evidence>
<accession>A0A917FUC3</accession>
<proteinExistence type="predicted"/>
<comment type="caution">
    <text evidence="1">The sequence shown here is derived from an EMBL/GenBank/DDBJ whole genome shotgun (WGS) entry which is preliminary data.</text>
</comment>
<name>A0A917FUC3_9BACL</name>